<feature type="compositionally biased region" description="Low complexity" evidence="1">
    <location>
        <begin position="313"/>
        <end position="336"/>
    </location>
</feature>
<feature type="domain" description="Endonuclease/exonuclease/phosphatase" evidence="2">
    <location>
        <begin position="472"/>
        <end position="644"/>
    </location>
</feature>
<dbReference type="PANTHER" id="PTHR12121">
    <property type="entry name" value="CARBON CATABOLITE REPRESSOR PROTEIN 4"/>
    <property type="match status" value="1"/>
</dbReference>
<feature type="compositionally biased region" description="Low complexity" evidence="1">
    <location>
        <begin position="384"/>
        <end position="398"/>
    </location>
</feature>
<feature type="region of interest" description="Disordered" evidence="1">
    <location>
        <begin position="156"/>
        <end position="198"/>
    </location>
</feature>
<accession>A0A9W6F3B9</accession>
<proteinExistence type="predicted"/>
<feature type="compositionally biased region" description="Basic and acidic residues" evidence="1">
    <location>
        <begin position="537"/>
        <end position="549"/>
    </location>
</feature>
<feature type="domain" description="Endonuclease/exonuclease/phosphatase" evidence="2">
    <location>
        <begin position="47"/>
        <end position="158"/>
    </location>
</feature>
<gene>
    <name evidence="3" type="primary">PLEST006326</name>
    <name evidence="3" type="ORF">PLESTB_000919400</name>
</gene>
<feature type="compositionally biased region" description="Gly residues" evidence="1">
    <location>
        <begin position="399"/>
        <end position="412"/>
    </location>
</feature>
<evidence type="ECO:0000313" key="4">
    <source>
        <dbReference type="Proteomes" id="UP001165080"/>
    </source>
</evidence>
<evidence type="ECO:0000259" key="2">
    <source>
        <dbReference type="Pfam" id="PF03372"/>
    </source>
</evidence>
<protein>
    <recommendedName>
        <fullName evidence="2">Endonuclease/exonuclease/phosphatase domain-containing protein</fullName>
    </recommendedName>
</protein>
<feature type="region of interest" description="Disordered" evidence="1">
    <location>
        <begin position="216"/>
        <end position="240"/>
    </location>
</feature>
<evidence type="ECO:0000256" key="1">
    <source>
        <dbReference type="SAM" id="MobiDB-lite"/>
    </source>
</evidence>
<feature type="compositionally biased region" description="Low complexity" evidence="1">
    <location>
        <begin position="274"/>
        <end position="299"/>
    </location>
</feature>
<dbReference type="Proteomes" id="UP001165080">
    <property type="component" value="Unassembled WGS sequence"/>
</dbReference>
<dbReference type="GO" id="GO:0000175">
    <property type="term" value="F:3'-5'-RNA exonuclease activity"/>
    <property type="evidence" value="ECO:0007669"/>
    <property type="project" value="TreeGrafter"/>
</dbReference>
<dbReference type="AlphaFoldDB" id="A0A9W6F3B9"/>
<name>A0A9W6F3B9_9CHLO</name>
<reference evidence="3 4" key="1">
    <citation type="journal article" date="2023" name="Commun. Biol.">
        <title>Reorganization of the ancestral sex-determining regions during the evolution of trioecy in Pleodorina starrii.</title>
        <authorList>
            <person name="Takahashi K."/>
            <person name="Suzuki S."/>
            <person name="Kawai-Toyooka H."/>
            <person name="Yamamoto K."/>
            <person name="Hamaji T."/>
            <person name="Ootsuki R."/>
            <person name="Yamaguchi H."/>
            <person name="Kawachi M."/>
            <person name="Higashiyama T."/>
            <person name="Nozaki H."/>
        </authorList>
    </citation>
    <scope>NUCLEOTIDE SEQUENCE [LARGE SCALE GENOMIC DNA]</scope>
    <source>
        <strain evidence="3 4">NIES-4479</strain>
    </source>
</reference>
<dbReference type="Gene3D" id="3.60.10.10">
    <property type="entry name" value="Endonuclease/exonuclease/phosphatase"/>
    <property type="match status" value="2"/>
</dbReference>
<dbReference type="EMBL" id="BRXU01000011">
    <property type="protein sequence ID" value="GLC54912.1"/>
    <property type="molecule type" value="Genomic_DNA"/>
</dbReference>
<dbReference type="InterPro" id="IPR036691">
    <property type="entry name" value="Endo/exonu/phosph_ase_sf"/>
</dbReference>
<dbReference type="PANTHER" id="PTHR12121:SF100">
    <property type="entry name" value="POLY(A)-SPECIFIC RIBONUCLEASE"/>
    <property type="match status" value="1"/>
</dbReference>
<dbReference type="InterPro" id="IPR005135">
    <property type="entry name" value="Endo/exonuclease/phosphatase"/>
</dbReference>
<sequence>MRLKSGPGMARPLANVVGRRMARSRMVRAVVAETGKAAIPQRTINVMTYNILAQKYVQNGWHNYCKSRYLRWEYRKELLFEELEGYDSDIICLQEVEADVFSDELQPFLGMRGYRGHYLARQYGENVQGPPEGVALFYRTDLFELIHHRAFTFASVATDPPAPPAPSLSSSDGEEATQPPPTDPADVSATGAAAEEADHVAATSTTTAAAAAAAAAGGPAPSVTGRPAGKKGGRGPALTSVDLSCEGQAEGPAGATAAAVAEVEPASEHHHCNGSSSCSSSSSASSSGRGGSSSSSSSSCANAGAVAATDGPSSNAGRTGRGRGSTTVAAAAGASTSRDDKPATAPSATSSQPSTSTPRSSSSSPAPAAAAQARAPAGNQSNPTSTSGRASSSGRGASSSGGGGGGTVGGSHRGNSEFWSVFTRRQEGAILALLRHKPSQRPLLAAVTHLFWNPAFPDVKAFQAAVLCREIAAFLRQHAEGAGEAAAGEVPVILAGDFNSLSRKRLPDAFDPKIPRGPDGLVSGVYTLLTRGSLPPDHPDHPATRRRPGETSNADFRGVTLTTSGVNLTSAYRLANGRDPPLTTRTTTFAGCLDYIFVSPAHFDVTSTLELPYAMSPASCDAVRDPLTDVRFPPIPSSEFPSDHLSLVALLRLKEDGDGQARGRDGA</sequence>
<evidence type="ECO:0000313" key="3">
    <source>
        <dbReference type="EMBL" id="GLC54912.1"/>
    </source>
</evidence>
<comment type="caution">
    <text evidence="3">The sequence shown here is derived from an EMBL/GenBank/DDBJ whole genome shotgun (WGS) entry which is preliminary data.</text>
</comment>
<dbReference type="InterPro" id="IPR050410">
    <property type="entry name" value="CCR4/nocturin_mRNA_transcr"/>
</dbReference>
<feature type="region of interest" description="Disordered" evidence="1">
    <location>
        <begin position="255"/>
        <end position="412"/>
    </location>
</feature>
<feature type="compositionally biased region" description="Low complexity" evidence="1">
    <location>
        <begin position="185"/>
        <end position="198"/>
    </location>
</feature>
<feature type="compositionally biased region" description="Low complexity" evidence="1">
    <location>
        <begin position="255"/>
        <end position="264"/>
    </location>
</feature>
<feature type="region of interest" description="Disordered" evidence="1">
    <location>
        <begin position="532"/>
        <end position="557"/>
    </location>
</feature>
<dbReference type="Pfam" id="PF03372">
    <property type="entry name" value="Exo_endo_phos"/>
    <property type="match status" value="2"/>
</dbReference>
<dbReference type="SUPFAM" id="SSF56219">
    <property type="entry name" value="DNase I-like"/>
    <property type="match status" value="2"/>
</dbReference>
<keyword evidence="4" id="KW-1185">Reference proteome</keyword>
<feature type="compositionally biased region" description="Low complexity" evidence="1">
    <location>
        <begin position="216"/>
        <end position="227"/>
    </location>
</feature>
<feature type="compositionally biased region" description="Low complexity" evidence="1">
    <location>
        <begin position="343"/>
        <end position="377"/>
    </location>
</feature>
<organism evidence="3 4">
    <name type="scientific">Pleodorina starrii</name>
    <dbReference type="NCBI Taxonomy" id="330485"/>
    <lineage>
        <taxon>Eukaryota</taxon>
        <taxon>Viridiplantae</taxon>
        <taxon>Chlorophyta</taxon>
        <taxon>core chlorophytes</taxon>
        <taxon>Chlorophyceae</taxon>
        <taxon>CS clade</taxon>
        <taxon>Chlamydomonadales</taxon>
        <taxon>Volvocaceae</taxon>
        <taxon>Pleodorina</taxon>
    </lineage>
</organism>